<accession>A0A1C7M9Q8</accession>
<feature type="compositionally biased region" description="Basic and acidic residues" evidence="9">
    <location>
        <begin position="213"/>
        <end position="222"/>
    </location>
</feature>
<dbReference type="GO" id="GO:0005634">
    <property type="term" value="C:nucleus"/>
    <property type="evidence" value="ECO:0007669"/>
    <property type="project" value="UniProtKB-SubCell"/>
</dbReference>
<comment type="similarity">
    <text evidence="4">Belongs to the RTC4 family.</text>
</comment>
<feature type="compositionally biased region" description="Basic and acidic residues" evidence="9">
    <location>
        <begin position="164"/>
        <end position="173"/>
    </location>
</feature>
<dbReference type="PANTHER" id="PTHR41391:SF1">
    <property type="entry name" value="RESTRICTION OF TELOMERE CAPPING PROTEIN 4"/>
    <property type="match status" value="1"/>
</dbReference>
<feature type="compositionally biased region" description="Low complexity" evidence="9">
    <location>
        <begin position="380"/>
        <end position="390"/>
    </location>
</feature>
<feature type="compositionally biased region" description="Basic residues" evidence="9">
    <location>
        <begin position="762"/>
        <end position="771"/>
    </location>
</feature>
<feature type="compositionally biased region" description="Basic residues" evidence="9">
    <location>
        <begin position="869"/>
        <end position="878"/>
    </location>
</feature>
<keyword evidence="8" id="KW-0175">Coiled coil</keyword>
<protein>
    <recommendedName>
        <fullName evidence="5">Restriction of telomere capping protein 4</fullName>
    </recommendedName>
</protein>
<feature type="compositionally biased region" description="Basic and acidic residues" evidence="9">
    <location>
        <begin position="448"/>
        <end position="460"/>
    </location>
</feature>
<feature type="compositionally biased region" description="Basic and acidic residues" evidence="9">
    <location>
        <begin position="258"/>
        <end position="268"/>
    </location>
</feature>
<dbReference type="OMA" id="WINERES"/>
<evidence type="ECO:0000256" key="8">
    <source>
        <dbReference type="SAM" id="Coils"/>
    </source>
</evidence>
<name>A0A1C7M9Q8_GRIFR</name>
<feature type="compositionally biased region" description="Low complexity" evidence="9">
    <location>
        <begin position="808"/>
        <end position="818"/>
    </location>
</feature>
<dbReference type="InterPro" id="IPR028094">
    <property type="entry name" value="RTC4_C"/>
</dbReference>
<feature type="compositionally biased region" description="Basic and acidic residues" evidence="9">
    <location>
        <begin position="968"/>
        <end position="980"/>
    </location>
</feature>
<dbReference type="Pfam" id="PF14474">
    <property type="entry name" value="RTC4"/>
    <property type="match status" value="1"/>
</dbReference>
<reference evidence="11 12" key="1">
    <citation type="submission" date="2016-03" db="EMBL/GenBank/DDBJ databases">
        <title>Whole genome sequencing of Grifola frondosa 9006-11.</title>
        <authorList>
            <person name="Min B."/>
            <person name="Park H."/>
            <person name="Kim J.-G."/>
            <person name="Cho H."/>
            <person name="Oh Y.-L."/>
            <person name="Kong W.-S."/>
            <person name="Choi I.-G."/>
        </authorList>
    </citation>
    <scope>NUCLEOTIDE SEQUENCE [LARGE SCALE GENOMIC DNA]</scope>
    <source>
        <strain evidence="11 12">9006-11</strain>
    </source>
</reference>
<dbReference type="GO" id="GO:0005737">
    <property type="term" value="C:cytoplasm"/>
    <property type="evidence" value="ECO:0007669"/>
    <property type="project" value="UniProtKB-SubCell"/>
</dbReference>
<dbReference type="PANTHER" id="PTHR41391">
    <property type="entry name" value="RESTRICTION OF TELOMERE CAPPING PROTEIN 4"/>
    <property type="match status" value="1"/>
</dbReference>
<feature type="compositionally biased region" description="Polar residues" evidence="9">
    <location>
        <begin position="356"/>
        <end position="369"/>
    </location>
</feature>
<feature type="region of interest" description="Disordered" evidence="9">
    <location>
        <begin position="135"/>
        <end position="472"/>
    </location>
</feature>
<dbReference type="OrthoDB" id="128308at2759"/>
<evidence type="ECO:0000256" key="7">
    <source>
        <dbReference type="ARBA" id="ARBA00023242"/>
    </source>
</evidence>
<sequence>MAEPPHTKGQFCEDLGSSFTGSQDRITRAGRPKKSQDRVEPQGRLCAPAGRRTTSKATAGDSSSEDEINMLTGSSRHSSRSSIKEERKQRTKTEGGTVKDNPAHTIDAHMKDPRYKPTEEVIATLKFKKTKLAMDGLTSSTSTEAGNFRTRDTPPARVAGPPHVDSKSKRYVTDNDTTPQRIRSYVDPTKRHDPPRYNHSQTSRVSVVSNNGEGDKCDDARTPRPTRPAPRPAYKGAQKASSARPFPPISPLGSAKCKGKDADGHERTGISQNIPDGVSPLVSRKGSSSQGGSWANGVGKKIKRSNPISAISPLSSQPKVQSHRGCIATSLDPIGNMSPLSSKAKGKKKAGLKPQSFPTISPLSSPLQKNDSRTARRKPSGSSQKSSSGRSRARMVIISEEGSETTSDEDMQSTRSARRIRPFPMETQLLESIGQSPAKRSSPEESDGESRDRKKRREEPSPPLAELLLDDDASDIDDDDLLFLDPNIDPATLCPWCDEQLPPAPTPHLSALIAAARRRSSPDDRPTNPLGLRAPLGVFVGVCQRHRFENYQVPRAQRRGWPTQIAWEDVGARVEALQAQFEAIIEDVDEEFLPGATWKDDDEEDEADFEGRPRKGSVFWRDATRSVKKTGSRQTAGRVYGELGYVVIHQTIYNLFPPTSFDPDSTLPLTPTDFIQLILVPEAAVSLIMEDMSQTRAAAIRTLRDSAEYGVAMFPDDGADVTDAGEQIIMERARARRKELEEEERLEEKMLRDFQGEEAVRRKAKARPKPKKSAEMVTDSDDTMSSRRPRRNGKMNAQIVSDYRSGDDGTTSSTSDESGIGRGKRGRRPLDEDYKPPRHKEPRRIASSDVDVSERDGFARLPRETQKPPRPRPKARHKPASEVEEPADGAGSDSLEISEPAPSSSQSIPFVRWDDKGEAHVRMPRNVMDPDATPKKTSQSRSMSSTKSTIGAKLRAKTAQANQVSRLEAPKTARNLRTDTIRRDEFAWLLSDSSQPTP</sequence>
<feature type="compositionally biased region" description="Acidic residues" evidence="9">
    <location>
        <begin position="401"/>
        <end position="411"/>
    </location>
</feature>
<evidence type="ECO:0000256" key="2">
    <source>
        <dbReference type="ARBA" id="ARBA00004123"/>
    </source>
</evidence>
<evidence type="ECO:0000256" key="6">
    <source>
        <dbReference type="ARBA" id="ARBA00022490"/>
    </source>
</evidence>
<evidence type="ECO:0000313" key="11">
    <source>
        <dbReference type="EMBL" id="OBZ73608.1"/>
    </source>
</evidence>
<evidence type="ECO:0000256" key="4">
    <source>
        <dbReference type="ARBA" id="ARBA00009461"/>
    </source>
</evidence>
<dbReference type="EMBL" id="LUGG01000006">
    <property type="protein sequence ID" value="OBZ73608.1"/>
    <property type="molecule type" value="Genomic_DNA"/>
</dbReference>
<feature type="domain" description="Restriction of telomere capping protein 4 C-terminal" evidence="10">
    <location>
        <begin position="584"/>
        <end position="716"/>
    </location>
</feature>
<feature type="coiled-coil region" evidence="8">
    <location>
        <begin position="730"/>
        <end position="757"/>
    </location>
</feature>
<dbReference type="STRING" id="5627.A0A1C7M9Q8"/>
<feature type="region of interest" description="Disordered" evidence="9">
    <location>
        <begin position="1"/>
        <end position="117"/>
    </location>
</feature>
<comment type="subcellular location">
    <subcellularLocation>
        <location evidence="3">Cytoplasm</location>
    </subcellularLocation>
    <subcellularLocation>
        <location evidence="2">Nucleus</location>
    </subcellularLocation>
</comment>
<feature type="region of interest" description="Disordered" evidence="9">
    <location>
        <begin position="757"/>
        <end position="980"/>
    </location>
</feature>
<gene>
    <name evidence="11" type="ORF">A0H81_05976</name>
</gene>
<feature type="compositionally biased region" description="Polar residues" evidence="9">
    <location>
        <begin position="429"/>
        <end position="439"/>
    </location>
</feature>
<feature type="compositionally biased region" description="Basic and acidic residues" evidence="9">
    <location>
        <begin position="852"/>
        <end position="867"/>
    </location>
</feature>
<dbReference type="InterPro" id="IPR039024">
    <property type="entry name" value="RTC4"/>
</dbReference>
<dbReference type="SMART" id="SM01312">
    <property type="entry name" value="RTC4"/>
    <property type="match status" value="1"/>
</dbReference>
<evidence type="ECO:0000256" key="1">
    <source>
        <dbReference type="ARBA" id="ARBA00002738"/>
    </source>
</evidence>
<evidence type="ECO:0000256" key="9">
    <source>
        <dbReference type="SAM" id="MobiDB-lite"/>
    </source>
</evidence>
<feature type="compositionally biased region" description="Basic and acidic residues" evidence="9">
    <location>
        <begin position="106"/>
        <end position="117"/>
    </location>
</feature>
<evidence type="ECO:0000313" key="12">
    <source>
        <dbReference type="Proteomes" id="UP000092993"/>
    </source>
</evidence>
<organism evidence="11 12">
    <name type="scientific">Grifola frondosa</name>
    <name type="common">Maitake</name>
    <name type="synonym">Polyporus frondosus</name>
    <dbReference type="NCBI Taxonomy" id="5627"/>
    <lineage>
        <taxon>Eukaryota</taxon>
        <taxon>Fungi</taxon>
        <taxon>Dikarya</taxon>
        <taxon>Basidiomycota</taxon>
        <taxon>Agaricomycotina</taxon>
        <taxon>Agaricomycetes</taxon>
        <taxon>Polyporales</taxon>
        <taxon>Grifolaceae</taxon>
        <taxon>Grifola</taxon>
    </lineage>
</organism>
<evidence type="ECO:0000256" key="3">
    <source>
        <dbReference type="ARBA" id="ARBA00004496"/>
    </source>
</evidence>
<keyword evidence="12" id="KW-1185">Reference proteome</keyword>
<comment type="caution">
    <text evidence="11">The sequence shown here is derived from an EMBL/GenBank/DDBJ whole genome shotgun (WGS) entry which is preliminary data.</text>
</comment>
<feature type="compositionally biased region" description="Basic and acidic residues" evidence="9">
    <location>
        <begin position="82"/>
        <end position="93"/>
    </location>
</feature>
<dbReference type="Proteomes" id="UP000092993">
    <property type="component" value="Unassembled WGS sequence"/>
</dbReference>
<feature type="compositionally biased region" description="Polar residues" evidence="9">
    <location>
        <begin position="306"/>
        <end position="320"/>
    </location>
</feature>
<evidence type="ECO:0000256" key="5">
    <source>
        <dbReference type="ARBA" id="ARBA00015162"/>
    </source>
</evidence>
<comment type="function">
    <text evidence="1">May be involved in a process influencing telomere capping.</text>
</comment>
<feature type="compositionally biased region" description="Polar residues" evidence="9">
    <location>
        <begin position="198"/>
        <end position="212"/>
    </location>
</feature>
<keyword evidence="6" id="KW-0963">Cytoplasm</keyword>
<proteinExistence type="inferred from homology"/>
<dbReference type="AlphaFoldDB" id="A0A1C7M9Q8"/>
<feature type="compositionally biased region" description="Low complexity" evidence="9">
    <location>
        <begin position="935"/>
        <end position="949"/>
    </location>
</feature>
<evidence type="ECO:0000259" key="10">
    <source>
        <dbReference type="SMART" id="SM01312"/>
    </source>
</evidence>
<feature type="compositionally biased region" description="Basic and acidic residues" evidence="9">
    <location>
        <begin position="912"/>
        <end position="921"/>
    </location>
</feature>
<keyword evidence="7" id="KW-0539">Nucleus</keyword>